<protein>
    <submittedName>
        <fullName evidence="2">4939_t:CDS:1</fullName>
    </submittedName>
</protein>
<dbReference type="AlphaFoldDB" id="A0A9W4STC9"/>
<dbReference type="InterPro" id="IPR003593">
    <property type="entry name" value="AAA+_ATPase"/>
</dbReference>
<evidence type="ECO:0000259" key="1">
    <source>
        <dbReference type="SMART" id="SM00382"/>
    </source>
</evidence>
<dbReference type="SUPFAM" id="SSF52540">
    <property type="entry name" value="P-loop containing nucleoside triphosphate hydrolases"/>
    <property type="match status" value="1"/>
</dbReference>
<dbReference type="PANTHER" id="PTHR43718:SF2">
    <property type="entry name" value="LON PROTEASE HOMOLOG, MITOCHONDRIAL"/>
    <property type="match status" value="1"/>
</dbReference>
<dbReference type="GO" id="GO:0006515">
    <property type="term" value="P:protein quality control for misfolded or incompletely synthesized proteins"/>
    <property type="evidence" value="ECO:0007669"/>
    <property type="project" value="TreeGrafter"/>
</dbReference>
<reference evidence="2" key="1">
    <citation type="submission" date="2022-08" db="EMBL/GenBank/DDBJ databases">
        <authorList>
            <person name="Kallberg Y."/>
            <person name="Tangrot J."/>
            <person name="Rosling A."/>
        </authorList>
    </citation>
    <scope>NUCLEOTIDE SEQUENCE</scope>
    <source>
        <strain evidence="2">Wild A</strain>
    </source>
</reference>
<dbReference type="Pfam" id="PF00004">
    <property type="entry name" value="AAA"/>
    <property type="match status" value="1"/>
</dbReference>
<dbReference type="GO" id="GO:0016887">
    <property type="term" value="F:ATP hydrolysis activity"/>
    <property type="evidence" value="ECO:0007669"/>
    <property type="project" value="InterPro"/>
</dbReference>
<dbReference type="Proteomes" id="UP001153678">
    <property type="component" value="Unassembled WGS sequence"/>
</dbReference>
<dbReference type="Gene3D" id="3.40.50.300">
    <property type="entry name" value="P-loop containing nucleotide triphosphate hydrolases"/>
    <property type="match status" value="1"/>
</dbReference>
<dbReference type="InterPro" id="IPR027065">
    <property type="entry name" value="Lon_Prtase"/>
</dbReference>
<keyword evidence="3" id="KW-1185">Reference proteome</keyword>
<dbReference type="EMBL" id="CAMKVN010002151">
    <property type="protein sequence ID" value="CAI2179809.1"/>
    <property type="molecule type" value="Genomic_DNA"/>
</dbReference>
<accession>A0A9W4STC9</accession>
<dbReference type="InterPro" id="IPR003959">
    <property type="entry name" value="ATPase_AAA_core"/>
</dbReference>
<proteinExistence type="predicted"/>
<dbReference type="Gene3D" id="1.10.8.60">
    <property type="match status" value="1"/>
</dbReference>
<organism evidence="2 3">
    <name type="scientific">Funneliformis geosporum</name>
    <dbReference type="NCBI Taxonomy" id="1117311"/>
    <lineage>
        <taxon>Eukaryota</taxon>
        <taxon>Fungi</taxon>
        <taxon>Fungi incertae sedis</taxon>
        <taxon>Mucoromycota</taxon>
        <taxon>Glomeromycotina</taxon>
        <taxon>Glomeromycetes</taxon>
        <taxon>Glomerales</taxon>
        <taxon>Glomeraceae</taxon>
        <taxon>Funneliformis</taxon>
    </lineage>
</organism>
<dbReference type="PRINTS" id="PR00300">
    <property type="entry name" value="CLPPROTEASEA"/>
</dbReference>
<dbReference type="InterPro" id="IPR027417">
    <property type="entry name" value="P-loop_NTPase"/>
</dbReference>
<dbReference type="GO" id="GO:0005524">
    <property type="term" value="F:ATP binding"/>
    <property type="evidence" value="ECO:0007669"/>
    <property type="project" value="InterPro"/>
</dbReference>
<sequence>MSIIERLTSKKEELEERLSNLYHGGSQRRETLEYRIKKIEGLISVYQTVPGSTFNLSEAEKVLNQQVGFAEQKQKVLEILETEEFRKSKNIQKSPSVLCFVGPTGTGKTTFSQILAQVLKKKFFSISLGGLSNTSDLMGTSENSSGTEIGQLTKALIEAKSPDPVILLDEIDKTKPFIHDFLIKILDPEQNQEVLDYYLDVEIDFSQVTFVVTANDQDKIPVYLRSRMTVIELPEYSGEQKKEIANKIIQNFFAQNPTLNSQNFEITSEALEKLISKTKEKGVRQLKIAFDSVFDYCILQWARKAKKGELESKMIINPEQIDQIIPQDFPNIDQEEKKDKPSNN</sequence>
<name>A0A9W4STC9_9GLOM</name>
<dbReference type="InterPro" id="IPR001270">
    <property type="entry name" value="ClpA/B"/>
</dbReference>
<dbReference type="SMART" id="SM00382">
    <property type="entry name" value="AAA"/>
    <property type="match status" value="1"/>
</dbReference>
<dbReference type="GO" id="GO:0004176">
    <property type="term" value="F:ATP-dependent peptidase activity"/>
    <property type="evidence" value="ECO:0007669"/>
    <property type="project" value="InterPro"/>
</dbReference>
<gene>
    <name evidence="2" type="ORF">FWILDA_LOCUS9272</name>
</gene>
<evidence type="ECO:0000313" key="3">
    <source>
        <dbReference type="Proteomes" id="UP001153678"/>
    </source>
</evidence>
<dbReference type="OrthoDB" id="2443769at2759"/>
<dbReference type="PANTHER" id="PTHR43718">
    <property type="entry name" value="LON PROTEASE"/>
    <property type="match status" value="1"/>
</dbReference>
<dbReference type="GO" id="GO:0004252">
    <property type="term" value="F:serine-type endopeptidase activity"/>
    <property type="evidence" value="ECO:0007669"/>
    <property type="project" value="InterPro"/>
</dbReference>
<feature type="domain" description="AAA+ ATPase" evidence="1">
    <location>
        <begin position="94"/>
        <end position="235"/>
    </location>
</feature>
<comment type="caution">
    <text evidence="2">The sequence shown here is derived from an EMBL/GenBank/DDBJ whole genome shotgun (WGS) entry which is preliminary data.</text>
</comment>
<evidence type="ECO:0000313" key="2">
    <source>
        <dbReference type="EMBL" id="CAI2179809.1"/>
    </source>
</evidence>